<dbReference type="EMBL" id="GGMS01000932">
    <property type="protein sequence ID" value="MBY70135.1"/>
    <property type="molecule type" value="Transcribed_RNA"/>
</dbReference>
<protein>
    <submittedName>
        <fullName evidence="2">Uncharacterized protein</fullName>
    </submittedName>
</protein>
<dbReference type="AlphaFoldDB" id="A0A2S2PX57"/>
<organism evidence="2">
    <name type="scientific">Sipha flava</name>
    <name type="common">yellow sugarcane aphid</name>
    <dbReference type="NCBI Taxonomy" id="143950"/>
    <lineage>
        <taxon>Eukaryota</taxon>
        <taxon>Metazoa</taxon>
        <taxon>Ecdysozoa</taxon>
        <taxon>Arthropoda</taxon>
        <taxon>Hexapoda</taxon>
        <taxon>Insecta</taxon>
        <taxon>Pterygota</taxon>
        <taxon>Neoptera</taxon>
        <taxon>Paraneoptera</taxon>
        <taxon>Hemiptera</taxon>
        <taxon>Sternorrhyncha</taxon>
        <taxon>Aphidomorpha</taxon>
        <taxon>Aphidoidea</taxon>
        <taxon>Aphididae</taxon>
        <taxon>Sipha</taxon>
    </lineage>
</organism>
<feature type="compositionally biased region" description="Low complexity" evidence="1">
    <location>
        <begin position="20"/>
        <end position="29"/>
    </location>
</feature>
<evidence type="ECO:0000313" key="2">
    <source>
        <dbReference type="EMBL" id="MBY70135.1"/>
    </source>
</evidence>
<sequence length="148" mass="17182">MCKDLEDYFQAKVRAKKSENTSNVSSSSYETDDEIRTRQKKATKKEYNKMAKIQKNKAIKKPAWSPDSIKSLDNWSCEEIEENTNCEDEFNNPDTPPSRNKIIIDKVLSSNQSVKRQLDFFDELSLSPELIPAAKMMHKKLFIHPRPL</sequence>
<evidence type="ECO:0000256" key="1">
    <source>
        <dbReference type="SAM" id="MobiDB-lite"/>
    </source>
</evidence>
<name>A0A2S2PX57_9HEMI</name>
<gene>
    <name evidence="2" type="ORF">g.18271</name>
</gene>
<reference evidence="2" key="1">
    <citation type="submission" date="2018-04" db="EMBL/GenBank/DDBJ databases">
        <title>Transcriptome assembly of Sipha flava.</title>
        <authorList>
            <person name="Scully E.D."/>
            <person name="Geib S.M."/>
            <person name="Palmer N.A."/>
            <person name="Koch K."/>
            <person name="Bradshaw J."/>
            <person name="Heng-Moss T."/>
            <person name="Sarath G."/>
        </authorList>
    </citation>
    <scope>NUCLEOTIDE SEQUENCE</scope>
</reference>
<accession>A0A2S2PX57</accession>
<proteinExistence type="predicted"/>
<feature type="region of interest" description="Disordered" evidence="1">
    <location>
        <begin position="15"/>
        <end position="47"/>
    </location>
</feature>